<dbReference type="AlphaFoldDB" id="A0A2W5AN88"/>
<evidence type="ECO:0000313" key="1">
    <source>
        <dbReference type="EMBL" id="PZO72555.1"/>
    </source>
</evidence>
<evidence type="ECO:0000313" key="2">
    <source>
        <dbReference type="Proteomes" id="UP000249555"/>
    </source>
</evidence>
<dbReference type="EMBL" id="QFMX01000011">
    <property type="protein sequence ID" value="PZO72555.1"/>
    <property type="molecule type" value="Genomic_DNA"/>
</dbReference>
<dbReference type="Gene3D" id="1.25.40.10">
    <property type="entry name" value="Tetratricopeptide repeat domain"/>
    <property type="match status" value="1"/>
</dbReference>
<dbReference type="InterPro" id="IPR011990">
    <property type="entry name" value="TPR-like_helical_dom_sf"/>
</dbReference>
<name>A0A2W5AN88_9SPHN</name>
<comment type="caution">
    <text evidence="1">The sequence shown here is derived from an EMBL/GenBank/DDBJ whole genome shotgun (WGS) entry which is preliminary data.</text>
</comment>
<protein>
    <recommendedName>
        <fullName evidence="3">DUF1570 domain-containing protein</fullName>
    </recommendedName>
</protein>
<gene>
    <name evidence="1" type="ORF">DI640_12230</name>
</gene>
<dbReference type="PROSITE" id="PS51257">
    <property type="entry name" value="PROKAR_LIPOPROTEIN"/>
    <property type="match status" value="1"/>
</dbReference>
<evidence type="ECO:0008006" key="3">
    <source>
        <dbReference type="Google" id="ProtNLM"/>
    </source>
</evidence>
<organism evidence="1 2">
    <name type="scientific">Sphingomonas taxi</name>
    <dbReference type="NCBI Taxonomy" id="1549858"/>
    <lineage>
        <taxon>Bacteria</taxon>
        <taxon>Pseudomonadati</taxon>
        <taxon>Pseudomonadota</taxon>
        <taxon>Alphaproteobacteria</taxon>
        <taxon>Sphingomonadales</taxon>
        <taxon>Sphingomonadaceae</taxon>
        <taxon>Sphingomonas</taxon>
    </lineage>
</organism>
<dbReference type="Proteomes" id="UP000249555">
    <property type="component" value="Unassembled WGS sequence"/>
</dbReference>
<sequence>MRVSGWVRGIAVLAAASAACISAASEAKWLRATSDHFVVYSSVGETALRKTATQLEQFDGVMRILHRANTPPAEPGTNRVTVYVVNTASDVRKLMGKGSANVAGFYVPRVSGSIAFTPRSGGGDGDLQPQIVLFHEYAHHFLLGTFAAAYPAWFSEGYAEFVSTARFEKDGVMVGVAAQHRAYSLLRTRGLSAERLFDTGSRRLSDEERGSLYARGWLLTHYIMFDPARGATFRRYLDALNTGVPSVTAARTAFGDLRALDRSLDAYLAQSRIPGIKIAYSRLPDPKITVEPVSAGAEALMALRMESERGVNNKTAQPIYTRAKAIAASYPTDPVAQGWFAEMAYDAVQDDDAEAAVDRALAADPKMAQALLYKARIHLRRASAASTKDADAWKKARIWVVKANRLAPDDAEALSLYYDSFGAERTPPTKIAIDGVKRALELVPQDPELRFKVAAQEIRDGDAEDAKRTLRPLAFDPHMPADNPAARLITILESGKVGPEALRLLGQGQDGVAETPPAG</sequence>
<reference evidence="1 2" key="1">
    <citation type="submission" date="2017-08" db="EMBL/GenBank/DDBJ databases">
        <title>Infants hospitalized years apart are colonized by the same room-sourced microbial strains.</title>
        <authorList>
            <person name="Brooks B."/>
            <person name="Olm M.R."/>
            <person name="Firek B.A."/>
            <person name="Baker R."/>
            <person name="Thomas B.C."/>
            <person name="Morowitz M.J."/>
            <person name="Banfield J.F."/>
        </authorList>
    </citation>
    <scope>NUCLEOTIDE SEQUENCE [LARGE SCALE GENOMIC DNA]</scope>
    <source>
        <strain evidence="1">S2_018_000_R3_119</strain>
    </source>
</reference>
<dbReference type="SUPFAM" id="SSF48452">
    <property type="entry name" value="TPR-like"/>
    <property type="match status" value="1"/>
</dbReference>
<accession>A0A2W5AN88</accession>
<proteinExistence type="predicted"/>